<dbReference type="InterPro" id="IPR013128">
    <property type="entry name" value="Peptidase_C1A"/>
</dbReference>
<dbReference type="GO" id="GO:0006508">
    <property type="term" value="P:proteolysis"/>
    <property type="evidence" value="ECO:0007669"/>
    <property type="project" value="InterPro"/>
</dbReference>
<dbReference type="SUPFAM" id="SSF54001">
    <property type="entry name" value="Cysteine proteinases"/>
    <property type="match status" value="1"/>
</dbReference>
<feature type="domain" description="Peptidase C1A papain C-terminal" evidence="4">
    <location>
        <begin position="53"/>
        <end position="301"/>
    </location>
</feature>
<dbReference type="GO" id="GO:0008234">
    <property type="term" value="F:cysteine-type peptidase activity"/>
    <property type="evidence" value="ECO:0007669"/>
    <property type="project" value="InterPro"/>
</dbReference>
<dbReference type="PRINTS" id="PR00705">
    <property type="entry name" value="PAPAIN"/>
</dbReference>
<dbReference type="InterPro" id="IPR000668">
    <property type="entry name" value="Peptidase_C1A_C"/>
</dbReference>
<evidence type="ECO:0000313" key="5">
    <source>
        <dbReference type="EMBL" id="CAJ1900549.1"/>
    </source>
</evidence>
<accession>A0AAD2CAE1</accession>
<gene>
    <name evidence="5" type="ORF">CYCCA115_LOCUS306</name>
</gene>
<protein>
    <recommendedName>
        <fullName evidence="4">Peptidase C1A papain C-terminal domain-containing protein</fullName>
    </recommendedName>
</protein>
<comment type="caution">
    <text evidence="5">The sequence shown here is derived from an EMBL/GenBank/DDBJ whole genome shotgun (WGS) entry which is preliminary data.</text>
</comment>
<proteinExistence type="inferred from homology"/>
<keyword evidence="6" id="KW-1185">Reference proteome</keyword>
<sequence>MSLKTVLLAGFALVSATIGENTFESELWDDSDVAEQTDHHSPLPTSYLSSEDIPEHFSWGDVHGRSYLTHSLNQHVPHYCGSCWAHAALSSLADRIKIDRNGAGPDINLSIQYILNCGSEAGSCHGGSMLTTYKFIKKNGFIPYQTCMPYLACSSESTYGFCPYVDTTCSPINTCRTCMHGTDECVALDAFPNATVAEYGVIENDVEAVKAEIFARGPVTAGLWGKSLSNFQGGSIFDNVDAPRNSTHAVSIVGWGLDENTNQRYWIVRNSWGEYWSELGFFKILMGMNVLGIESRITWAVPGEYTVVNPHPCFEGGENCKPINQRYQDPSVKVASILSQRR</sequence>
<reference evidence="5" key="1">
    <citation type="submission" date="2023-08" db="EMBL/GenBank/DDBJ databases">
        <authorList>
            <person name="Audoor S."/>
            <person name="Bilcke G."/>
        </authorList>
    </citation>
    <scope>NUCLEOTIDE SEQUENCE</scope>
</reference>
<evidence type="ECO:0000256" key="2">
    <source>
        <dbReference type="ARBA" id="ARBA00023145"/>
    </source>
</evidence>
<organism evidence="5 6">
    <name type="scientific">Cylindrotheca closterium</name>
    <dbReference type="NCBI Taxonomy" id="2856"/>
    <lineage>
        <taxon>Eukaryota</taxon>
        <taxon>Sar</taxon>
        <taxon>Stramenopiles</taxon>
        <taxon>Ochrophyta</taxon>
        <taxon>Bacillariophyta</taxon>
        <taxon>Bacillariophyceae</taxon>
        <taxon>Bacillariophycidae</taxon>
        <taxon>Bacillariales</taxon>
        <taxon>Bacillariaceae</taxon>
        <taxon>Cylindrotheca</taxon>
    </lineage>
</organism>
<feature type="signal peptide" evidence="3">
    <location>
        <begin position="1"/>
        <end position="19"/>
    </location>
</feature>
<evidence type="ECO:0000313" key="6">
    <source>
        <dbReference type="Proteomes" id="UP001295423"/>
    </source>
</evidence>
<dbReference type="Gene3D" id="3.90.70.10">
    <property type="entry name" value="Cysteine proteinases"/>
    <property type="match status" value="1"/>
</dbReference>
<dbReference type="Proteomes" id="UP001295423">
    <property type="component" value="Unassembled WGS sequence"/>
</dbReference>
<keyword evidence="2" id="KW-0865">Zymogen</keyword>
<feature type="chain" id="PRO_5041946588" description="Peptidase C1A papain C-terminal domain-containing protein" evidence="3">
    <location>
        <begin position="20"/>
        <end position="342"/>
    </location>
</feature>
<comment type="similarity">
    <text evidence="1">Belongs to the peptidase C1 family.</text>
</comment>
<evidence type="ECO:0000256" key="3">
    <source>
        <dbReference type="SAM" id="SignalP"/>
    </source>
</evidence>
<dbReference type="AlphaFoldDB" id="A0AAD2CAE1"/>
<dbReference type="InterPro" id="IPR038765">
    <property type="entry name" value="Papain-like_cys_pep_sf"/>
</dbReference>
<dbReference type="FunFam" id="3.90.70.10:FF:000117">
    <property type="entry name" value="Probable papain cysteine protease"/>
    <property type="match status" value="1"/>
</dbReference>
<evidence type="ECO:0000259" key="4">
    <source>
        <dbReference type="SMART" id="SM00645"/>
    </source>
</evidence>
<dbReference type="PANTHER" id="PTHR12411">
    <property type="entry name" value="CYSTEINE PROTEASE FAMILY C1-RELATED"/>
    <property type="match status" value="1"/>
</dbReference>
<dbReference type="SMART" id="SM00645">
    <property type="entry name" value="Pept_C1"/>
    <property type="match status" value="1"/>
</dbReference>
<keyword evidence="3" id="KW-0732">Signal</keyword>
<dbReference type="Pfam" id="PF00112">
    <property type="entry name" value="Peptidase_C1"/>
    <property type="match status" value="1"/>
</dbReference>
<evidence type="ECO:0000256" key="1">
    <source>
        <dbReference type="ARBA" id="ARBA00008455"/>
    </source>
</evidence>
<dbReference type="EMBL" id="CAKOGP040000001">
    <property type="protein sequence ID" value="CAJ1900549.1"/>
    <property type="molecule type" value="Genomic_DNA"/>
</dbReference>
<name>A0AAD2CAE1_9STRA</name>